<dbReference type="Pfam" id="PF09295">
    <property type="entry name" value="ChAPs"/>
    <property type="match status" value="1"/>
</dbReference>
<dbReference type="GO" id="GO:0006893">
    <property type="term" value="P:Golgi to plasma membrane transport"/>
    <property type="evidence" value="ECO:0007669"/>
    <property type="project" value="UniProtKB-ARBA"/>
</dbReference>
<dbReference type="GO" id="GO:0034044">
    <property type="term" value="C:exomer complex"/>
    <property type="evidence" value="ECO:0007669"/>
    <property type="project" value="UniProtKB-ARBA"/>
</dbReference>
<accession>A0A4T0WY22</accession>
<feature type="compositionally biased region" description="Acidic residues" evidence="3">
    <location>
        <begin position="1571"/>
        <end position="1588"/>
    </location>
</feature>
<feature type="compositionally biased region" description="Basic and acidic residues" evidence="3">
    <location>
        <begin position="803"/>
        <end position="815"/>
    </location>
</feature>
<dbReference type="InterPro" id="IPR015374">
    <property type="entry name" value="ChAPs"/>
</dbReference>
<dbReference type="GO" id="GO:0019888">
    <property type="term" value="F:protein phosphatase regulator activity"/>
    <property type="evidence" value="ECO:0007669"/>
    <property type="project" value="TreeGrafter"/>
</dbReference>
<proteinExistence type="inferred from homology"/>
<evidence type="ECO:0000313" key="4">
    <source>
        <dbReference type="EMBL" id="TID19804.1"/>
    </source>
</evidence>
<evidence type="ECO:0000256" key="1">
    <source>
        <dbReference type="ARBA" id="ARBA00006180"/>
    </source>
</evidence>
<evidence type="ECO:0000256" key="2">
    <source>
        <dbReference type="ARBA" id="ARBA00023306"/>
    </source>
</evidence>
<dbReference type="GO" id="GO:0019903">
    <property type="term" value="F:protein phosphatase binding"/>
    <property type="evidence" value="ECO:0007669"/>
    <property type="project" value="InterPro"/>
</dbReference>
<dbReference type="PANTHER" id="PTHR12634:SF8">
    <property type="entry name" value="FIERY MOUNTAIN, ISOFORM D"/>
    <property type="match status" value="1"/>
</dbReference>
<feature type="region of interest" description="Disordered" evidence="3">
    <location>
        <begin position="851"/>
        <end position="924"/>
    </location>
</feature>
<dbReference type="STRING" id="52247.A0A4T0WY22"/>
<feature type="compositionally biased region" description="Basic and acidic residues" evidence="3">
    <location>
        <begin position="872"/>
        <end position="882"/>
    </location>
</feature>
<dbReference type="Gene3D" id="1.25.40.10">
    <property type="entry name" value="Tetratricopeptide repeat domain"/>
    <property type="match status" value="1"/>
</dbReference>
<dbReference type="InterPro" id="IPR007587">
    <property type="entry name" value="SAPS"/>
</dbReference>
<feature type="region of interest" description="Disordered" evidence="3">
    <location>
        <begin position="798"/>
        <end position="833"/>
    </location>
</feature>
<name>A0A4T0WY22_9ASCO</name>
<dbReference type="SUPFAM" id="SSF48452">
    <property type="entry name" value="TPR-like"/>
    <property type="match status" value="1"/>
</dbReference>
<feature type="compositionally biased region" description="Acidic residues" evidence="3">
    <location>
        <begin position="883"/>
        <end position="919"/>
    </location>
</feature>
<feature type="compositionally biased region" description="Polar residues" evidence="3">
    <location>
        <begin position="823"/>
        <end position="833"/>
    </location>
</feature>
<comment type="caution">
    <text evidence="4">The sequence shown here is derived from an EMBL/GenBank/DDBJ whole genome shotgun (WGS) entry which is preliminary data.</text>
</comment>
<organism evidence="4 5">
    <name type="scientific">Pichia inconspicua</name>
    <dbReference type="NCBI Taxonomy" id="52247"/>
    <lineage>
        <taxon>Eukaryota</taxon>
        <taxon>Fungi</taxon>
        <taxon>Dikarya</taxon>
        <taxon>Ascomycota</taxon>
        <taxon>Saccharomycotina</taxon>
        <taxon>Pichiomycetes</taxon>
        <taxon>Pichiales</taxon>
        <taxon>Pichiaceae</taxon>
        <taxon>Pichia</taxon>
    </lineage>
</organism>
<reference evidence="4 5" key="1">
    <citation type="journal article" date="2019" name="Front. Genet.">
        <title>Whole-Genome Sequencing of the Opportunistic Yeast Pathogen Candida inconspicua Uncovers Its Hybrid Origin.</title>
        <authorList>
            <person name="Mixao V."/>
            <person name="Hansen A.P."/>
            <person name="Saus E."/>
            <person name="Boekhout T."/>
            <person name="Lass-Florl C."/>
            <person name="Gabaldon T."/>
        </authorList>
    </citation>
    <scope>NUCLEOTIDE SEQUENCE [LARGE SCALE GENOMIC DNA]</scope>
    <source>
        <strain evidence="4 5">CBS 180</strain>
    </source>
</reference>
<dbReference type="PANTHER" id="PTHR12634">
    <property type="entry name" value="SIT4 YEAST -ASSOCIATING PROTEIN-RELATED"/>
    <property type="match status" value="1"/>
</dbReference>
<gene>
    <name evidence="4" type="ORF">CANINC_003687</name>
</gene>
<evidence type="ECO:0000256" key="3">
    <source>
        <dbReference type="SAM" id="MobiDB-lite"/>
    </source>
</evidence>
<keyword evidence="5" id="KW-1185">Reference proteome</keyword>
<feature type="region of interest" description="Disordered" evidence="3">
    <location>
        <begin position="1558"/>
        <end position="1637"/>
    </location>
</feature>
<dbReference type="GO" id="GO:0005829">
    <property type="term" value="C:cytosol"/>
    <property type="evidence" value="ECO:0007669"/>
    <property type="project" value="TreeGrafter"/>
</dbReference>
<comment type="similarity">
    <text evidence="1">Belongs to the SAPS family.</text>
</comment>
<dbReference type="InterPro" id="IPR011990">
    <property type="entry name" value="TPR-like_helical_dom_sf"/>
</dbReference>
<evidence type="ECO:0000313" key="5">
    <source>
        <dbReference type="Proteomes" id="UP000307173"/>
    </source>
</evidence>
<feature type="compositionally biased region" description="Acidic residues" evidence="3">
    <location>
        <begin position="1596"/>
        <end position="1608"/>
    </location>
</feature>
<sequence>MHEVFVWKRGRSSLEVFASPTRRSSMAIGNFSTGTGTANNSGNFFGSKSKPQIISPRIQENTLGEIIKYRNEIMADFKELGQPDLVYLTKYDKPNKVEIGEYHYVIGINTSSIIQPFMYIQTIQLNDKEPATNKHMKVGTYCSYNIFSKGDLRIRCQFPGSVTPMIQFIPANKAKITMNISNDDEIYQHLWKETYASSLIRCLLFSDLIERHLPGMCKFNPIQSTKDTKEAIKLLCEFIPKGIETGCADIINRASIVNNHLIDSLLKLLSITKYYDFAINEIRTLMKDQRINLNVLIVKILLLKNDNAKAVRLMHDCLVKVPRDGWMLYEQANFLINQNRPDLALVSAIKSVECLPGEFLCWKNMILVYILQKDLKNALLALNSSPMYTNKRKDIYAAIKPKSFDFPFPLEGKLEFVWRDCETFGCISGIGGIVEFSPQSEVSKTSNFRLKVYEETKLNRTFKEAYDILALMNKQCGWSQLLKIRSEIFVMEDEYNETVKSEKQKQNEKTGNDEEVKNTSTISLDDISNKFKNKRLSEKWLDSLFLIFYENLKNVLIYQNDLITKENVQYSPLEWELIGDECFKVHFYQEGLPPMETCLTKRFSPFAAYKLLNLFITRKTQEKLFDELETSIDSDSNSDIDFILKIMCKLISWTSRYYGEFPLICFQVLDIIMNLPDSGELALKSKLEFIVKQCEDENKERMKQLLSDDKAMFKEMENSQGVIIMSGFWKFTNNYASKVSKILENGDICLEDLLDERETISELLASNGKLIEFLRRPEILKLLVKYIVDDDEYQRQAMDLESEEKKEEERKKKVDDEAERIGSPTSIGNDESLNSEFVSANIVDEEKRINEDSLYDLEDGDSGSKSASDNEDQNKDSVHSNESDSDSDNSQYDDDDDDDDDDDEDDYDNDNDVNEEETEIERHNRRAQVAAEILSIDVWSITDAFMENSELLQTLWCTLDKPAPLPIFSATYFMKINEHLLDMKTDEMIQFIHQESNLVTRFMRHIETPPLMDFLLKVISTDKPDDSTGIIDVLKEQGLIPSLIEFLDNRVSSSVQSAAGDFLKAFITISANNAENTTIGPNELTRELVSEPVVRLLVEKMLKGGTGLSNGVGIVIEIIRKNNSDYDPVPVVYVTIESHPPTPRDPIYLGTLVKVFAEKMPEFTKLLEQKVTKSLETPFGKIEPLGFERFKICELVAELIHCSNMALLNDHKGESLVRERDEIREFLIEKHKEIMKRAEVDSNSSLDNLDIAKEIENLKLTKQQSNVDSGVASELEAEISHDDNEETLRANPVVGDKLKIALYDNKVIVTILDMFFKFPWNNFLHNVVFDIVQQILNATMEIGFNKFLVVDLFDRCGITATIVEGHRRCIEYEDTNGLRLGYMGHLSLIAEEVVKFISLDIHHTTEKAYIIDEAIKAEEWINYVDNTLTEIRNKYNAVLGSDGKEMNEHDMNLFQKVYGTGEYDDEEEEDDDVILEINDKENGYLNTGSDELRSDHYSAYMGEELTVEDRYGSLDEESEEELISNDAEIWSKESVEELSEPNIDDFDGTDEGIVDSQMGGNPYHEMSAGGLDDENITIDDDDFDDVDDERYVSNDNFDDYDDYEDPNDDGQSYKKMNHPLYQSDGSLRPISNKNLTN</sequence>
<dbReference type="Pfam" id="PF04499">
    <property type="entry name" value="SAPS"/>
    <property type="match status" value="1"/>
</dbReference>
<protein>
    <submittedName>
        <fullName evidence="4">Uncharacterized protein</fullName>
    </submittedName>
</protein>
<feature type="compositionally biased region" description="Polar residues" evidence="3">
    <location>
        <begin position="1623"/>
        <end position="1637"/>
    </location>
</feature>
<dbReference type="Proteomes" id="UP000307173">
    <property type="component" value="Unassembled WGS sequence"/>
</dbReference>
<dbReference type="GO" id="GO:0005634">
    <property type="term" value="C:nucleus"/>
    <property type="evidence" value="ECO:0007669"/>
    <property type="project" value="TreeGrafter"/>
</dbReference>
<dbReference type="OrthoDB" id="295029at2759"/>
<dbReference type="EMBL" id="SELW01000594">
    <property type="protein sequence ID" value="TID19804.1"/>
    <property type="molecule type" value="Genomic_DNA"/>
</dbReference>
<keyword evidence="2" id="KW-0131">Cell cycle</keyword>